<keyword evidence="2" id="KW-0472">Membrane</keyword>
<accession>A0A1M4TYT7</accession>
<feature type="transmembrane region" description="Helical" evidence="2">
    <location>
        <begin position="491"/>
        <end position="510"/>
    </location>
</feature>
<dbReference type="SUPFAM" id="SSF56112">
    <property type="entry name" value="Protein kinase-like (PK-like)"/>
    <property type="match status" value="1"/>
</dbReference>
<dbReference type="RefSeq" id="WP_073341355.1">
    <property type="nucleotide sequence ID" value="NZ_FQVH01000002.1"/>
</dbReference>
<feature type="domain" description="ABC1 atypical kinase-like" evidence="3">
    <location>
        <begin position="83"/>
        <end position="330"/>
    </location>
</feature>
<dbReference type="InterPro" id="IPR011009">
    <property type="entry name" value="Kinase-like_dom_sf"/>
</dbReference>
<evidence type="ECO:0000256" key="1">
    <source>
        <dbReference type="ARBA" id="ARBA00009670"/>
    </source>
</evidence>
<proteinExistence type="inferred from homology"/>
<evidence type="ECO:0000313" key="5">
    <source>
        <dbReference type="Proteomes" id="UP000184088"/>
    </source>
</evidence>
<dbReference type="Proteomes" id="UP000184088">
    <property type="component" value="Unassembled WGS sequence"/>
</dbReference>
<evidence type="ECO:0000256" key="2">
    <source>
        <dbReference type="SAM" id="Phobius"/>
    </source>
</evidence>
<dbReference type="EMBL" id="FQVH01000002">
    <property type="protein sequence ID" value="SHE49516.1"/>
    <property type="molecule type" value="Genomic_DNA"/>
</dbReference>
<dbReference type="InterPro" id="IPR004147">
    <property type="entry name" value="ABC1_dom"/>
</dbReference>
<dbReference type="CDD" id="cd05121">
    <property type="entry name" value="ABC1_ADCK3-like"/>
    <property type="match status" value="1"/>
</dbReference>
<gene>
    <name evidence="4" type="ORF">SAMN02746089_00330</name>
</gene>
<dbReference type="Gene3D" id="1.10.510.10">
    <property type="entry name" value="Transferase(Phosphotransferase) domain 1"/>
    <property type="match status" value="1"/>
</dbReference>
<evidence type="ECO:0000259" key="3">
    <source>
        <dbReference type="Pfam" id="PF03109"/>
    </source>
</evidence>
<reference evidence="4 5" key="1">
    <citation type="submission" date="2016-11" db="EMBL/GenBank/DDBJ databases">
        <authorList>
            <person name="Jaros S."/>
            <person name="Januszkiewicz K."/>
            <person name="Wedrychowicz H."/>
        </authorList>
    </citation>
    <scope>NUCLEOTIDE SEQUENCE [LARGE SCALE GENOMIC DNA]</scope>
    <source>
        <strain evidence="4 5">DSM 17918</strain>
    </source>
</reference>
<keyword evidence="5" id="KW-1185">Reference proteome</keyword>
<dbReference type="OrthoDB" id="9795390at2"/>
<name>A0A1M4TYT7_9THEO</name>
<keyword evidence="2" id="KW-1133">Transmembrane helix</keyword>
<comment type="similarity">
    <text evidence="1">Belongs to the protein kinase superfamily. ADCK protein kinase family.</text>
</comment>
<dbReference type="STRING" id="1121256.SAMN02746089_00330"/>
<dbReference type="Pfam" id="PF03109">
    <property type="entry name" value="ABC1"/>
    <property type="match status" value="1"/>
</dbReference>
<protein>
    <submittedName>
        <fullName evidence="4">2-octaprenylphenol hydroxylase</fullName>
    </submittedName>
</protein>
<dbReference type="AlphaFoldDB" id="A0A1M4TYT7"/>
<sequence length="551" mass="63087">MNRKNIKRYKKIIEVLAKNGLYILLNNLGIKTRVRKLVIDDIPLPVRIRHALEELGPTFVKLGQMISLRTDLIPQDIASELAKLQDKVKPFDFIDAKRIFESELGYRIEDVFDYFSETPIASASIGQVYVASLKSTGEKVVVKIQRPGIDDMISSDINVLAEIAQFLDEHVKNRPVSFVQVTTEMCNALKRELDYTLEARNAEKFKNLYKNSLNRNHVVIPKVYWDYTTRKVLTLEYIDGIGVKNIERIKRSHWDVKNIARIGAISFLEQVMDFGFFHGDPHPGNIMVLGDDKIAYIDFGTVGKLDRIQRRFLYNLFEAFINDDVDSMVEDFEEMGCITSSTDIISFKRDLKDIIDVYYNASIKDINMKDLISQITNIVYKHSIVLPADFTLLFKALITIEGVGKILDPDFNLSTLIKDYSIHKFKKKLDPLTYIDETIPEIKKLLRLSFKMPYLIYEILKKTEKGDMAIEIKYNDIDEIKDALREITNKLSLSIIVSALIVGSSLALQINTGPKVLDMPLFGILGYLIACVIGLWLIGTMIISSWFTKKK</sequence>
<feature type="transmembrane region" description="Helical" evidence="2">
    <location>
        <begin position="522"/>
        <end position="547"/>
    </location>
</feature>
<evidence type="ECO:0000313" key="4">
    <source>
        <dbReference type="EMBL" id="SHE49516.1"/>
    </source>
</evidence>
<dbReference type="PANTHER" id="PTHR10566">
    <property type="entry name" value="CHAPERONE-ACTIVITY OF BC1 COMPLEX CABC1 -RELATED"/>
    <property type="match status" value="1"/>
</dbReference>
<dbReference type="InterPro" id="IPR050154">
    <property type="entry name" value="UbiB_kinase"/>
</dbReference>
<organism evidence="4 5">
    <name type="scientific">Caldanaerobius fijiensis DSM 17918</name>
    <dbReference type="NCBI Taxonomy" id="1121256"/>
    <lineage>
        <taxon>Bacteria</taxon>
        <taxon>Bacillati</taxon>
        <taxon>Bacillota</taxon>
        <taxon>Clostridia</taxon>
        <taxon>Thermoanaerobacterales</taxon>
        <taxon>Thermoanaerobacteraceae</taxon>
        <taxon>Caldanaerobius</taxon>
    </lineage>
</organism>
<dbReference type="PANTHER" id="PTHR10566:SF113">
    <property type="entry name" value="PROTEIN ACTIVITY OF BC1 COMPLEX KINASE 7, CHLOROPLASTIC"/>
    <property type="match status" value="1"/>
</dbReference>
<keyword evidence="2" id="KW-0812">Transmembrane</keyword>